<sequence>YRNEIWNRERPYEWEHGAISQNGKDRKRKKAGKEERERQDTTGKIKPFDETKKRTMDKKKNITFSKTALTRRKVKWKKREKKGQ</sequence>
<evidence type="ECO:0000313" key="2">
    <source>
        <dbReference type="EMBL" id="KFD68131.1"/>
    </source>
</evidence>
<proteinExistence type="predicted"/>
<dbReference type="AlphaFoldDB" id="A0A085NF85"/>
<reference evidence="2" key="1">
    <citation type="journal article" date="2014" name="Nat. Genet.">
        <title>Genome and transcriptome of the porcine whipworm Trichuris suis.</title>
        <authorList>
            <person name="Jex A.R."/>
            <person name="Nejsum P."/>
            <person name="Schwarz E.M."/>
            <person name="Hu L."/>
            <person name="Young N.D."/>
            <person name="Hall R.S."/>
            <person name="Korhonen P.K."/>
            <person name="Liao S."/>
            <person name="Thamsborg S."/>
            <person name="Xia J."/>
            <person name="Xu P."/>
            <person name="Wang S."/>
            <person name="Scheerlinck J.P."/>
            <person name="Hofmann A."/>
            <person name="Sternberg P.W."/>
            <person name="Wang J."/>
            <person name="Gasser R.B."/>
        </authorList>
    </citation>
    <scope>NUCLEOTIDE SEQUENCE [LARGE SCALE GENOMIC DNA]</scope>
    <source>
        <strain evidence="2">DCEP-RM93F</strain>
    </source>
</reference>
<feature type="non-terminal residue" evidence="2">
    <location>
        <position position="1"/>
    </location>
</feature>
<evidence type="ECO:0000256" key="1">
    <source>
        <dbReference type="SAM" id="MobiDB-lite"/>
    </source>
</evidence>
<dbReference type="Proteomes" id="UP000030758">
    <property type="component" value="Unassembled WGS sequence"/>
</dbReference>
<gene>
    <name evidence="2" type="ORF">M514_19613</name>
</gene>
<feature type="region of interest" description="Disordered" evidence="1">
    <location>
        <begin position="11"/>
        <end position="84"/>
    </location>
</feature>
<organism evidence="2">
    <name type="scientific">Trichuris suis</name>
    <name type="common">pig whipworm</name>
    <dbReference type="NCBI Taxonomy" id="68888"/>
    <lineage>
        <taxon>Eukaryota</taxon>
        <taxon>Metazoa</taxon>
        <taxon>Ecdysozoa</taxon>
        <taxon>Nematoda</taxon>
        <taxon>Enoplea</taxon>
        <taxon>Dorylaimia</taxon>
        <taxon>Trichinellida</taxon>
        <taxon>Trichuridae</taxon>
        <taxon>Trichuris</taxon>
    </lineage>
</organism>
<feature type="compositionally biased region" description="Basic residues" evidence="1">
    <location>
        <begin position="69"/>
        <end position="84"/>
    </location>
</feature>
<protein>
    <submittedName>
        <fullName evidence="2">Uncharacterized protein</fullName>
    </submittedName>
</protein>
<feature type="compositionally biased region" description="Basic and acidic residues" evidence="1">
    <location>
        <begin position="32"/>
        <end position="60"/>
    </location>
</feature>
<accession>A0A085NF85</accession>
<name>A0A085NF85_9BILA</name>
<dbReference type="EMBL" id="KL367507">
    <property type="protein sequence ID" value="KFD68131.1"/>
    <property type="molecule type" value="Genomic_DNA"/>
</dbReference>